<dbReference type="RefSeq" id="WP_132025250.1">
    <property type="nucleotide sequence ID" value="NZ_CP068564.1"/>
</dbReference>
<gene>
    <name evidence="3" type="ORF">EDD65_10150</name>
</gene>
<dbReference type="PANTHER" id="PTHR30486">
    <property type="entry name" value="TWITCHING MOTILITY PROTEIN PILT"/>
    <property type="match status" value="1"/>
</dbReference>
<evidence type="ECO:0000256" key="1">
    <source>
        <dbReference type="ARBA" id="ARBA00006611"/>
    </source>
</evidence>
<organism evidence="3 4">
    <name type="scientific">Keratinibaculum paraultunense</name>
    <dbReference type="NCBI Taxonomy" id="1278232"/>
    <lineage>
        <taxon>Bacteria</taxon>
        <taxon>Bacillati</taxon>
        <taxon>Bacillota</taxon>
        <taxon>Tissierellia</taxon>
        <taxon>Tissierellales</taxon>
        <taxon>Tepidimicrobiaceae</taxon>
        <taxon>Keratinibaculum</taxon>
    </lineage>
</organism>
<evidence type="ECO:0000313" key="4">
    <source>
        <dbReference type="Proteomes" id="UP000294567"/>
    </source>
</evidence>
<keyword evidence="4" id="KW-1185">Reference proteome</keyword>
<dbReference type="GO" id="GO:0016887">
    <property type="term" value="F:ATP hydrolysis activity"/>
    <property type="evidence" value="ECO:0007669"/>
    <property type="project" value="InterPro"/>
</dbReference>
<dbReference type="InterPro" id="IPR001482">
    <property type="entry name" value="T2SS/T4SS_dom"/>
</dbReference>
<accession>A0A4V2UUM4</accession>
<dbReference type="Pfam" id="PF00437">
    <property type="entry name" value="T2SSE"/>
    <property type="match status" value="1"/>
</dbReference>
<dbReference type="InterPro" id="IPR050921">
    <property type="entry name" value="T4SS_GSP_E_ATPase"/>
</dbReference>
<evidence type="ECO:0000259" key="2">
    <source>
        <dbReference type="Pfam" id="PF00437"/>
    </source>
</evidence>
<dbReference type="InterPro" id="IPR027417">
    <property type="entry name" value="P-loop_NTPase"/>
</dbReference>
<protein>
    <submittedName>
        <fullName evidence="3">Pilus assembly protein CpaF</fullName>
    </submittedName>
</protein>
<comment type="caution">
    <text evidence="3">The sequence shown here is derived from an EMBL/GenBank/DDBJ whole genome shotgun (WGS) entry which is preliminary data.</text>
</comment>
<dbReference type="CDD" id="cd01130">
    <property type="entry name" value="VirB11-like_ATPase"/>
    <property type="match status" value="1"/>
</dbReference>
<dbReference type="PANTHER" id="PTHR30486:SF15">
    <property type="entry name" value="TYPE II_IV SECRETION SYSTEM ATPASE"/>
    <property type="match status" value="1"/>
</dbReference>
<dbReference type="SUPFAM" id="SSF52540">
    <property type="entry name" value="P-loop containing nucleoside triphosphate hydrolases"/>
    <property type="match status" value="1"/>
</dbReference>
<dbReference type="Gene3D" id="3.30.450.380">
    <property type="match status" value="1"/>
</dbReference>
<dbReference type="EMBL" id="SMAE01000001">
    <property type="protein sequence ID" value="TCS91550.1"/>
    <property type="molecule type" value="Genomic_DNA"/>
</dbReference>
<dbReference type="Gene3D" id="3.40.50.300">
    <property type="entry name" value="P-loop containing nucleotide triphosphate hydrolases"/>
    <property type="match status" value="1"/>
</dbReference>
<reference evidence="3 4" key="1">
    <citation type="submission" date="2019-03" db="EMBL/GenBank/DDBJ databases">
        <title>Genomic Encyclopedia of Type Strains, Phase IV (KMG-IV): sequencing the most valuable type-strain genomes for metagenomic binning, comparative biology and taxonomic classification.</title>
        <authorList>
            <person name="Goeker M."/>
        </authorList>
    </citation>
    <scope>NUCLEOTIDE SEQUENCE [LARGE SCALE GENOMIC DNA]</scope>
    <source>
        <strain evidence="3 4">DSM 26752</strain>
    </source>
</reference>
<dbReference type="AlphaFoldDB" id="A0A4V2UUM4"/>
<dbReference type="OrthoDB" id="9808272at2"/>
<evidence type="ECO:0000313" key="3">
    <source>
        <dbReference type="EMBL" id="TCS91550.1"/>
    </source>
</evidence>
<dbReference type="Proteomes" id="UP000294567">
    <property type="component" value="Unassembled WGS sequence"/>
</dbReference>
<feature type="domain" description="Bacterial type II secretion system protein E" evidence="2">
    <location>
        <begin position="100"/>
        <end position="377"/>
    </location>
</feature>
<sequence length="451" mass="50566">MKLSERLEKAKKPETKGIEMPNLMTFNPNVEKTDKYDNIKKIVHRKVIDEYNKEIQENDGNEDNVDLRQIINDILIETGEPLPKIKRDKLVQEIYDDIVGLGPLEPLLRDNDITEIMVNGPRDVYVERNGKIEKTGVFFRDNNHILQIINRIVSPIGRRCDEANPMVDARLKDGSRVNAIIPPLSLTGPTITIRKFNATPYQISDLIEFNSLSFDMAAFLEACVKGRCNIIVSGGTGSGKTTLLNVLSSYIPDNERIITIEDSAELKLMQSHVVTLEARPANAEGEGQITIRDLVRNSLRMRPDRIIVGEVRSGEALDMLQAMNTGHDGSLTTAHANSARDLIARLETMVMMAGMELPVKAIRQQIASAIDIIVHQSRFRDGSRKIVSISEVTGMEGDVVTIQDIFVYKQEGYDGTGKIRGKFVPTGIRPYVADKLRDNGIVVKDEWFSKR</sequence>
<name>A0A4V2UUM4_9FIRM</name>
<proteinExistence type="inferred from homology"/>
<comment type="similarity">
    <text evidence="1">Belongs to the GSP E family.</text>
</comment>